<evidence type="ECO:0000256" key="4">
    <source>
        <dbReference type="ARBA" id="ARBA00022692"/>
    </source>
</evidence>
<dbReference type="GO" id="GO:0016020">
    <property type="term" value="C:membrane"/>
    <property type="evidence" value="ECO:0007669"/>
    <property type="project" value="UniProtKB-SubCell"/>
</dbReference>
<keyword evidence="11" id="KW-1185">Reference proteome</keyword>
<evidence type="ECO:0000256" key="2">
    <source>
        <dbReference type="ARBA" id="ARBA00004760"/>
    </source>
</evidence>
<organism evidence="10 11">
    <name type="scientific">Steinernema hermaphroditum</name>
    <dbReference type="NCBI Taxonomy" id="289476"/>
    <lineage>
        <taxon>Eukaryota</taxon>
        <taxon>Metazoa</taxon>
        <taxon>Ecdysozoa</taxon>
        <taxon>Nematoda</taxon>
        <taxon>Chromadorea</taxon>
        <taxon>Rhabditida</taxon>
        <taxon>Tylenchina</taxon>
        <taxon>Panagrolaimomorpha</taxon>
        <taxon>Strongyloidoidea</taxon>
        <taxon>Steinernematidae</taxon>
        <taxon>Steinernema</taxon>
    </lineage>
</organism>
<name>A0AA39M8J1_9BILA</name>
<evidence type="ECO:0000256" key="5">
    <source>
        <dbReference type="ARBA" id="ARBA00022989"/>
    </source>
</evidence>
<evidence type="ECO:0000313" key="11">
    <source>
        <dbReference type="Proteomes" id="UP001175271"/>
    </source>
</evidence>
<feature type="transmembrane region" description="Helical" evidence="8">
    <location>
        <begin position="112"/>
        <end position="129"/>
    </location>
</feature>
<comment type="pathway">
    <text evidence="2">Lipid metabolism; sphingolipid metabolism.</text>
</comment>
<sequence>MLPPEYNLTDPRIHRVSTTDYVTLVRLCYESIGHFLDRFYKVRPDYRFPGTFFDDLSNIEISRVDIFLVFGLAVFWTVIRHFFTQSISKPIAEWWGIPMLHFHKFPECLWKFVYYALAWGFSFYVHILSGKYRTFYDPLSIWEAWASGEIPPVNWDIYVIYVTQCAFYIHSIYATLYMDIWRKDSMMMFFHHFIALSLIGLSYGSGHVLEGAFVLFLHDNTDLLLEMTKLCFYTKKRTNEEYYRVLDVLGNVFFVLFALMWLIFRLYWYPLKFLYTTVYAGVYLAPQDSPFLHVIGLMLVTLQLMNIYWFNFIVRMIVRVCRTGEDPEDNREFDTEAVSGIPREQLKQLAEQGQLHSVNGAKKEKAT</sequence>
<dbReference type="GO" id="GO:0050291">
    <property type="term" value="F:sphingosine N-acyltransferase activity"/>
    <property type="evidence" value="ECO:0007669"/>
    <property type="project" value="InterPro"/>
</dbReference>
<dbReference type="EMBL" id="JAUCMV010000001">
    <property type="protein sequence ID" value="KAK0424922.1"/>
    <property type="molecule type" value="Genomic_DNA"/>
</dbReference>
<keyword evidence="6 7" id="KW-0472">Membrane</keyword>
<evidence type="ECO:0000256" key="6">
    <source>
        <dbReference type="ARBA" id="ARBA00023136"/>
    </source>
</evidence>
<dbReference type="InterPro" id="IPR006634">
    <property type="entry name" value="TLC-dom"/>
</dbReference>
<feature type="transmembrane region" description="Helical" evidence="8">
    <location>
        <begin position="61"/>
        <end position="79"/>
    </location>
</feature>
<protein>
    <recommendedName>
        <fullName evidence="9">TLC domain-containing protein</fullName>
    </recommendedName>
</protein>
<dbReference type="PANTHER" id="PTHR12560">
    <property type="entry name" value="LONGEVITY ASSURANCE FACTOR 1 LAG1"/>
    <property type="match status" value="1"/>
</dbReference>
<dbReference type="InterPro" id="IPR016439">
    <property type="entry name" value="Lag1/Lac1-like"/>
</dbReference>
<feature type="transmembrane region" description="Helical" evidence="8">
    <location>
        <begin position="291"/>
        <end position="310"/>
    </location>
</feature>
<comment type="caution">
    <text evidence="10">The sequence shown here is derived from an EMBL/GenBank/DDBJ whole genome shotgun (WGS) entry which is preliminary data.</text>
</comment>
<accession>A0AA39M8J1</accession>
<dbReference type="PROSITE" id="PS50922">
    <property type="entry name" value="TLC"/>
    <property type="match status" value="1"/>
</dbReference>
<evidence type="ECO:0000256" key="8">
    <source>
        <dbReference type="SAM" id="Phobius"/>
    </source>
</evidence>
<evidence type="ECO:0000259" key="9">
    <source>
        <dbReference type="PROSITE" id="PS50922"/>
    </source>
</evidence>
<dbReference type="SMART" id="SM00724">
    <property type="entry name" value="TLC"/>
    <property type="match status" value="1"/>
</dbReference>
<feature type="transmembrane region" description="Helical" evidence="8">
    <location>
        <begin position="157"/>
        <end position="177"/>
    </location>
</feature>
<keyword evidence="4 7" id="KW-0812">Transmembrane</keyword>
<reference evidence="10" key="1">
    <citation type="submission" date="2023-06" db="EMBL/GenBank/DDBJ databases">
        <title>Genomic analysis of the entomopathogenic nematode Steinernema hermaphroditum.</title>
        <authorList>
            <person name="Schwarz E.M."/>
            <person name="Heppert J.K."/>
            <person name="Baniya A."/>
            <person name="Schwartz H.T."/>
            <person name="Tan C.-H."/>
            <person name="Antoshechkin I."/>
            <person name="Sternberg P.W."/>
            <person name="Goodrich-Blair H."/>
            <person name="Dillman A.R."/>
        </authorList>
    </citation>
    <scope>NUCLEOTIDE SEQUENCE</scope>
    <source>
        <strain evidence="10">PS9179</strain>
        <tissue evidence="10">Whole animal</tissue>
    </source>
</reference>
<evidence type="ECO:0000256" key="3">
    <source>
        <dbReference type="ARBA" id="ARBA00004991"/>
    </source>
</evidence>
<dbReference type="PANTHER" id="PTHR12560:SF58">
    <property type="entry name" value="CERAMIDE SYNTHASE 1"/>
    <property type="match status" value="1"/>
</dbReference>
<dbReference type="AlphaFoldDB" id="A0AA39M8J1"/>
<dbReference type="Proteomes" id="UP001175271">
    <property type="component" value="Unassembled WGS sequence"/>
</dbReference>
<dbReference type="GO" id="GO:0046513">
    <property type="term" value="P:ceramide biosynthetic process"/>
    <property type="evidence" value="ECO:0007669"/>
    <property type="project" value="InterPro"/>
</dbReference>
<feature type="domain" description="TLC" evidence="9">
    <location>
        <begin position="118"/>
        <end position="322"/>
    </location>
</feature>
<gene>
    <name evidence="10" type="ORF">QR680_008927</name>
</gene>
<dbReference type="Pfam" id="PF03798">
    <property type="entry name" value="TRAM_LAG1_CLN8"/>
    <property type="match status" value="1"/>
</dbReference>
<proteinExistence type="predicted"/>
<comment type="subcellular location">
    <subcellularLocation>
        <location evidence="1">Membrane</location>
        <topology evidence="1">Multi-pass membrane protein</topology>
    </subcellularLocation>
</comment>
<keyword evidence="5 8" id="KW-1133">Transmembrane helix</keyword>
<comment type="pathway">
    <text evidence="3">Sphingolipid metabolism.</text>
</comment>
<evidence type="ECO:0000256" key="7">
    <source>
        <dbReference type="PROSITE-ProRule" id="PRU00205"/>
    </source>
</evidence>
<evidence type="ECO:0000256" key="1">
    <source>
        <dbReference type="ARBA" id="ARBA00004141"/>
    </source>
</evidence>
<feature type="transmembrane region" description="Helical" evidence="8">
    <location>
        <begin position="242"/>
        <end position="262"/>
    </location>
</feature>
<evidence type="ECO:0000313" key="10">
    <source>
        <dbReference type="EMBL" id="KAK0424922.1"/>
    </source>
</evidence>